<comment type="caution">
    <text evidence="1">The sequence shown here is derived from an EMBL/GenBank/DDBJ whole genome shotgun (WGS) entry which is preliminary data.</text>
</comment>
<proteinExistence type="predicted"/>
<organism evidence="1 3">
    <name type="scientific">Rotaria sordida</name>
    <dbReference type="NCBI Taxonomy" id="392033"/>
    <lineage>
        <taxon>Eukaryota</taxon>
        <taxon>Metazoa</taxon>
        <taxon>Spiralia</taxon>
        <taxon>Gnathifera</taxon>
        <taxon>Rotifera</taxon>
        <taxon>Eurotatoria</taxon>
        <taxon>Bdelloidea</taxon>
        <taxon>Philodinida</taxon>
        <taxon>Philodinidae</taxon>
        <taxon>Rotaria</taxon>
    </lineage>
</organism>
<dbReference type="EMBL" id="CAJNOL010007426">
    <property type="protein sequence ID" value="CAF1628196.1"/>
    <property type="molecule type" value="Genomic_DNA"/>
</dbReference>
<reference evidence="1" key="1">
    <citation type="submission" date="2021-02" db="EMBL/GenBank/DDBJ databases">
        <authorList>
            <person name="Nowell W R."/>
        </authorList>
    </citation>
    <scope>NUCLEOTIDE SEQUENCE</scope>
</reference>
<accession>A0A814TBI4</accession>
<dbReference type="Proteomes" id="UP000663854">
    <property type="component" value="Unassembled WGS sequence"/>
</dbReference>
<name>A0A814TBI4_9BILA</name>
<evidence type="ECO:0000313" key="2">
    <source>
        <dbReference type="EMBL" id="CAF1628196.1"/>
    </source>
</evidence>
<evidence type="ECO:0000313" key="3">
    <source>
        <dbReference type="Proteomes" id="UP000663854"/>
    </source>
</evidence>
<protein>
    <submittedName>
        <fullName evidence="1">Uncharacterized protein</fullName>
    </submittedName>
</protein>
<dbReference type="AlphaFoldDB" id="A0A814TBI4"/>
<evidence type="ECO:0000313" key="4">
    <source>
        <dbReference type="Proteomes" id="UP000663870"/>
    </source>
</evidence>
<gene>
    <name evidence="2" type="ORF">JXQ802_LOCUS51444</name>
    <name evidence="1" type="ORF">PYM288_LOCUS22680</name>
</gene>
<keyword evidence="4" id="KW-1185">Reference proteome</keyword>
<dbReference type="EMBL" id="CAJNOH010000989">
    <property type="protein sequence ID" value="CAF1159800.1"/>
    <property type="molecule type" value="Genomic_DNA"/>
</dbReference>
<evidence type="ECO:0000313" key="1">
    <source>
        <dbReference type="EMBL" id="CAF1159800.1"/>
    </source>
</evidence>
<sequence length="79" mass="9367">MNGDLYRRRCCIGKDCTVILLGWTFEVDRCWYQDGRSCLECCIFGYPNERNNDLSKVISVCHASTILPFYNFIHRLFIY</sequence>
<dbReference type="Proteomes" id="UP000663870">
    <property type="component" value="Unassembled WGS sequence"/>
</dbReference>